<keyword evidence="3" id="KW-1185">Reference proteome</keyword>
<sequence>MSAQQARSVPRVATVVGLLAGATGIGILWSSGVEFPFTAILPPDIWILLAMTAVVAFAPWRWAPGIGAFGVLFVIVGFVISGSVPNLFGADGTSVLIGSWVQLLGVLTAFVAGVIAIRVNYRKSPARA</sequence>
<feature type="transmembrane region" description="Helical" evidence="1">
    <location>
        <begin position="12"/>
        <end position="33"/>
    </location>
</feature>
<feature type="transmembrane region" description="Helical" evidence="1">
    <location>
        <begin position="100"/>
        <end position="121"/>
    </location>
</feature>
<dbReference type="AlphaFoldDB" id="A0AAE4CNE1"/>
<evidence type="ECO:0000256" key="1">
    <source>
        <dbReference type="SAM" id="Phobius"/>
    </source>
</evidence>
<dbReference type="EMBL" id="JAVDXW010000001">
    <property type="protein sequence ID" value="MDR7303804.1"/>
    <property type="molecule type" value="Genomic_DNA"/>
</dbReference>
<proteinExistence type="predicted"/>
<feature type="transmembrane region" description="Helical" evidence="1">
    <location>
        <begin position="45"/>
        <end position="62"/>
    </location>
</feature>
<keyword evidence="1" id="KW-1133">Transmembrane helix</keyword>
<feature type="transmembrane region" description="Helical" evidence="1">
    <location>
        <begin position="69"/>
        <end position="88"/>
    </location>
</feature>
<protein>
    <submittedName>
        <fullName evidence="2">Uncharacterized membrane protein YdcZ (DUF606 family)</fullName>
    </submittedName>
</protein>
<dbReference type="Proteomes" id="UP001180845">
    <property type="component" value="Unassembled WGS sequence"/>
</dbReference>
<accession>A0AAE4CNE1</accession>
<evidence type="ECO:0000313" key="3">
    <source>
        <dbReference type="Proteomes" id="UP001180845"/>
    </source>
</evidence>
<dbReference type="RefSeq" id="WP_310276466.1">
    <property type="nucleotide sequence ID" value="NZ_JAVDXW010000001.1"/>
</dbReference>
<gene>
    <name evidence="2" type="ORF">JOF55_003985</name>
</gene>
<reference evidence="2" key="1">
    <citation type="submission" date="2023-07" db="EMBL/GenBank/DDBJ databases">
        <title>Sequencing the genomes of 1000 actinobacteria strains.</title>
        <authorList>
            <person name="Klenk H.-P."/>
        </authorList>
    </citation>
    <scope>NUCLEOTIDE SEQUENCE</scope>
    <source>
        <strain evidence="2">DSM 45977</strain>
    </source>
</reference>
<name>A0AAE4CNE1_9ACTN</name>
<organism evidence="2 3">
    <name type="scientific">Haloactinomyces albus</name>
    <dbReference type="NCBI Taxonomy" id="1352928"/>
    <lineage>
        <taxon>Bacteria</taxon>
        <taxon>Bacillati</taxon>
        <taxon>Actinomycetota</taxon>
        <taxon>Actinomycetes</taxon>
        <taxon>Actinopolysporales</taxon>
        <taxon>Actinopolysporaceae</taxon>
        <taxon>Haloactinomyces</taxon>
    </lineage>
</organism>
<comment type="caution">
    <text evidence="2">The sequence shown here is derived from an EMBL/GenBank/DDBJ whole genome shotgun (WGS) entry which is preliminary data.</text>
</comment>
<keyword evidence="1" id="KW-0812">Transmembrane</keyword>
<evidence type="ECO:0000313" key="2">
    <source>
        <dbReference type="EMBL" id="MDR7303804.1"/>
    </source>
</evidence>
<keyword evidence="1" id="KW-0472">Membrane</keyword>